<evidence type="ECO:0000313" key="3">
    <source>
        <dbReference type="Proteomes" id="UP001209229"/>
    </source>
</evidence>
<proteinExistence type="predicted"/>
<accession>A0AAE3M8A7</accession>
<organism evidence="2 3">
    <name type="scientific">Plebeiibacterium sediminum</name>
    <dbReference type="NCBI Taxonomy" id="2992112"/>
    <lineage>
        <taxon>Bacteria</taxon>
        <taxon>Pseudomonadati</taxon>
        <taxon>Bacteroidota</taxon>
        <taxon>Bacteroidia</taxon>
        <taxon>Marinilabiliales</taxon>
        <taxon>Marinilabiliaceae</taxon>
        <taxon>Plebeiibacterium</taxon>
    </lineage>
</organism>
<feature type="transmembrane region" description="Helical" evidence="1">
    <location>
        <begin position="7"/>
        <end position="24"/>
    </location>
</feature>
<evidence type="ECO:0000256" key="1">
    <source>
        <dbReference type="SAM" id="Phobius"/>
    </source>
</evidence>
<dbReference type="Proteomes" id="UP001209229">
    <property type="component" value="Unassembled WGS sequence"/>
</dbReference>
<comment type="caution">
    <text evidence="2">The sequence shown here is derived from an EMBL/GenBank/DDBJ whole genome shotgun (WGS) entry which is preliminary data.</text>
</comment>
<dbReference type="InterPro" id="IPR043750">
    <property type="entry name" value="DUF5695"/>
</dbReference>
<keyword evidence="1" id="KW-0812">Transmembrane</keyword>
<dbReference type="EMBL" id="JAPDPJ010000072">
    <property type="protein sequence ID" value="MCW3788933.1"/>
    <property type="molecule type" value="Genomic_DNA"/>
</dbReference>
<gene>
    <name evidence="2" type="ORF">OM075_20860</name>
</gene>
<reference evidence="2" key="1">
    <citation type="submission" date="2022-10" db="EMBL/GenBank/DDBJ databases">
        <authorList>
            <person name="Yu W.X."/>
        </authorList>
    </citation>
    <scope>NUCLEOTIDE SEQUENCE</scope>
    <source>
        <strain evidence="2">AAT</strain>
    </source>
</reference>
<dbReference type="RefSeq" id="WP_301192490.1">
    <property type="nucleotide sequence ID" value="NZ_JAPDPJ010000072.1"/>
</dbReference>
<keyword evidence="3" id="KW-1185">Reference proteome</keyword>
<protein>
    <submittedName>
        <fullName evidence="2">DUF5695 domain-containing protein</fullName>
    </submittedName>
</protein>
<dbReference type="Pfam" id="PF18951">
    <property type="entry name" value="DUF5695"/>
    <property type="match status" value="1"/>
</dbReference>
<keyword evidence="1" id="KW-0472">Membrane</keyword>
<name>A0AAE3M8A7_9BACT</name>
<keyword evidence="1" id="KW-1133">Transmembrane helix</keyword>
<sequence length="925" mass="106679">MIYQHKIIYNIILILGFLFIPNIQSKGQLSSLKNNKYQVAFSYRGVSSFKAISDSADLFTEGDAWGSIHVKYRVNNEDWFNLFINSTRFSKIDEQTVLYTDSLFDMALCMKRFYTLKEDGLHLRVELTNTSKREIELGDVVVPVKWNSPDRNQDKATPKHIFEKTFIQKQNISLNASFLTFSKPAGTGEFYLMTTGEHTPLEFFDYSNHTSNLYIHSGATAPEIEGNWRLPHSTQKLAPAGKNGSSITYQFLLTSVSKYEDLRSAVYNSGLLDVRAAPGYTVPQDLSVKVAIRLNGTIDSLKAEYPNQTIIRSIGKGPNGAHLFEIDFDRLGENMVRVYYNGSEQSILEFFSTEPIETLIKKRSAFIVNHQQHKQPGKWWDGLYSVYDMKQKKLRGPEDTDGFDGWWAYVIACDDPILGKAPFVAAKNAVYPDSTEIASLEYHIKNFVWGKLQRSDEEKPYPYAVYGVPNWHVSRDSLLHSMIFPNDFRAMQIWRAYDYPHIIKLYYHMYEIAQSSPELMHDLDADGYLERAYQTAVAYYTYPYEVWSWFDTYKWGIYNEKVILDVITALEKNQRQKDADYLRSEWEKKAKYFIYDDEYPFRSEHSFDRTAFESSFALAKYAVENPMKPDQNLWYDKNKIIWYSHPEVSTQDAKEFMDKQHYAGLSVRGWLMPKYYLAGADCASAKHTHEMSYMSMMGGWSVLEYGLYYSNNTDWLELGYNSYLSSWSLMNTGNKDSDYGYWFPGKENDGATGWAFMSAKSGQTWLQKNEQRGVWHYDGEIDLGYGAAFNTARTIVVQDSVFGLHAYGGTLTKDGSELKVIPKDGVRQQFSYVLGKYRYHLALKQDGFAKDVPVIISSKGEKLKFVLENREVNLNHTTLLKIRSEKNMPKKVITVGKELSIHKTQTGWEVNIPVKANNQEVSIQF</sequence>
<dbReference type="AlphaFoldDB" id="A0AAE3M8A7"/>
<evidence type="ECO:0000313" key="2">
    <source>
        <dbReference type="EMBL" id="MCW3788933.1"/>
    </source>
</evidence>